<evidence type="ECO:0000256" key="3">
    <source>
        <dbReference type="ARBA" id="ARBA00022692"/>
    </source>
</evidence>
<sequence length="444" mass="48206">MNSDIKNKTHRSTIVQSFLRFTKIEASSGILLLLATGIAIFWANSPWSETYFGIWKTHMTIGFSDFVLSKPLLLWINDGLMALFFFVVGLEIKREIISGELSSLKKAVLPVFAAIGGMVVPAIIYAAFNISEPSAKGWGIPMATDIAFSLGILAMLGTRVPLSLKIFLTALAIADDLGAVIVIALFYSSDISLQNLLLGAIFLVVMLIGNFTGIRNKWFYAMVGIAGLWLAFLLSGVHATVAGILGALTIPARTRIHPEEYSQRIRSLMDKYHEVFNQKSKMPSHEQLSVIATVKENTKNAETPLQSLEHTIHPWITFLVMPIFALANAGIILSPEAIPVATHPVSIGVLLGLLVGKAAGITFFSFIPYKLGFASLPEKIKWAHIVGLGFIAGIGFTMSLFISGLAFRNDEYLLASKIGLLLGSLVSGIIGFVILKISLKPSDE</sequence>
<keyword evidence="6" id="KW-0813">Transport</keyword>
<keyword evidence="3 6" id="KW-0812">Transmembrane</keyword>
<evidence type="ECO:0000313" key="8">
    <source>
        <dbReference type="Proteomes" id="UP001172082"/>
    </source>
</evidence>
<evidence type="ECO:0000256" key="4">
    <source>
        <dbReference type="ARBA" id="ARBA00022989"/>
    </source>
</evidence>
<keyword evidence="6" id="KW-0050">Antiport</keyword>
<keyword evidence="2 6" id="KW-1003">Cell membrane</keyword>
<dbReference type="InterPro" id="IPR004670">
    <property type="entry name" value="NhaA"/>
</dbReference>
<dbReference type="RefSeq" id="WP_346749784.1">
    <property type="nucleotide sequence ID" value="NZ_JAUJEA010000001.1"/>
</dbReference>
<evidence type="ECO:0000313" key="7">
    <source>
        <dbReference type="EMBL" id="MDN5199752.1"/>
    </source>
</evidence>
<comment type="catalytic activity">
    <reaction evidence="6">
        <text>Na(+)(in) + 2 H(+)(out) = Na(+)(out) + 2 H(+)(in)</text>
        <dbReference type="Rhea" id="RHEA:29251"/>
        <dbReference type="ChEBI" id="CHEBI:15378"/>
        <dbReference type="ChEBI" id="CHEBI:29101"/>
    </reaction>
</comment>
<evidence type="ECO:0000256" key="1">
    <source>
        <dbReference type="ARBA" id="ARBA00004429"/>
    </source>
</evidence>
<feature type="transmembrane region" description="Helical" evidence="6">
    <location>
        <begin position="419"/>
        <end position="439"/>
    </location>
</feature>
<keyword evidence="8" id="KW-1185">Reference proteome</keyword>
<comment type="subcellular location">
    <subcellularLocation>
        <location evidence="1">Cell inner membrane</location>
        <topology evidence="1">Multi-pass membrane protein</topology>
    </subcellularLocation>
    <subcellularLocation>
        <location evidence="6">Cell membrane</location>
        <topology evidence="6">Multi-pass membrane protein</topology>
    </subcellularLocation>
</comment>
<feature type="transmembrane region" description="Helical" evidence="6">
    <location>
        <begin position="72"/>
        <end position="90"/>
    </location>
</feature>
<evidence type="ECO:0000256" key="5">
    <source>
        <dbReference type="ARBA" id="ARBA00023136"/>
    </source>
</evidence>
<dbReference type="EMBL" id="JAUJEA010000001">
    <property type="protein sequence ID" value="MDN5199752.1"/>
    <property type="molecule type" value="Genomic_DNA"/>
</dbReference>
<comment type="function">
    <text evidence="6">Na(+)/H(+) antiporter that extrudes sodium in exchange for external protons.</text>
</comment>
<dbReference type="Proteomes" id="UP001172082">
    <property type="component" value="Unassembled WGS sequence"/>
</dbReference>
<keyword evidence="5 6" id="KW-0472">Membrane</keyword>
<comment type="caution">
    <text evidence="7">The sequence shown here is derived from an EMBL/GenBank/DDBJ whole genome shotgun (WGS) entry which is preliminary data.</text>
</comment>
<organism evidence="7 8">
    <name type="scientific">Splendidivirga corallicola</name>
    <dbReference type="NCBI Taxonomy" id="3051826"/>
    <lineage>
        <taxon>Bacteria</taxon>
        <taxon>Pseudomonadati</taxon>
        <taxon>Bacteroidota</taxon>
        <taxon>Cytophagia</taxon>
        <taxon>Cytophagales</taxon>
        <taxon>Splendidivirgaceae</taxon>
        <taxon>Splendidivirga</taxon>
    </lineage>
</organism>
<name>A0ABT8KGB3_9BACT</name>
<dbReference type="Gene3D" id="1.20.1530.10">
    <property type="entry name" value="Na+/H+ antiporter like domain"/>
    <property type="match status" value="1"/>
</dbReference>
<comment type="similarity">
    <text evidence="6">Belongs to the NhaA Na(+)/H(+) (TC 2.A.33) antiporter family.</text>
</comment>
<keyword evidence="6" id="KW-0406">Ion transport</keyword>
<feature type="transmembrane region" description="Helical" evidence="6">
    <location>
        <begin position="218"/>
        <end position="245"/>
    </location>
</feature>
<keyword evidence="6" id="KW-0739">Sodium transport</keyword>
<feature type="transmembrane region" description="Helical" evidence="6">
    <location>
        <begin position="193"/>
        <end position="211"/>
    </location>
</feature>
<gene>
    <name evidence="6 7" type="primary">nhaA</name>
    <name evidence="7" type="ORF">QQ008_00220</name>
</gene>
<feature type="transmembrane region" description="Helical" evidence="6">
    <location>
        <begin position="312"/>
        <end position="333"/>
    </location>
</feature>
<keyword evidence="6" id="KW-0915">Sodium</keyword>
<keyword evidence="4 6" id="KW-1133">Transmembrane helix</keyword>
<feature type="transmembrane region" description="Helical" evidence="6">
    <location>
        <begin position="21"/>
        <end position="43"/>
    </location>
</feature>
<dbReference type="PANTHER" id="PTHR30341:SF0">
    <property type="entry name" value="NA(+)_H(+) ANTIPORTER NHAA"/>
    <property type="match status" value="1"/>
</dbReference>
<feature type="transmembrane region" description="Helical" evidence="6">
    <location>
        <begin position="168"/>
        <end position="187"/>
    </location>
</feature>
<evidence type="ECO:0000256" key="6">
    <source>
        <dbReference type="HAMAP-Rule" id="MF_01844"/>
    </source>
</evidence>
<proteinExistence type="inferred from homology"/>
<feature type="transmembrane region" description="Helical" evidence="6">
    <location>
        <begin position="111"/>
        <end position="131"/>
    </location>
</feature>
<feature type="transmembrane region" description="Helical" evidence="6">
    <location>
        <begin position="137"/>
        <end position="156"/>
    </location>
</feature>
<protein>
    <recommendedName>
        <fullName evidence="6">Na(+)/H(+) antiporter NhaA</fullName>
    </recommendedName>
    <alternativeName>
        <fullName evidence="6">Sodium/proton antiporter NhaA</fullName>
    </alternativeName>
</protein>
<dbReference type="NCBIfam" id="TIGR00773">
    <property type="entry name" value="NhaA"/>
    <property type="match status" value="1"/>
</dbReference>
<feature type="transmembrane region" description="Helical" evidence="6">
    <location>
        <begin position="382"/>
        <end position="407"/>
    </location>
</feature>
<dbReference type="HAMAP" id="MF_01844">
    <property type="entry name" value="NhaA"/>
    <property type="match status" value="1"/>
</dbReference>
<accession>A0ABT8KGB3</accession>
<feature type="transmembrane region" description="Helical" evidence="6">
    <location>
        <begin position="345"/>
        <end position="367"/>
    </location>
</feature>
<evidence type="ECO:0000256" key="2">
    <source>
        <dbReference type="ARBA" id="ARBA00022475"/>
    </source>
</evidence>
<reference evidence="7" key="1">
    <citation type="submission" date="2023-06" db="EMBL/GenBank/DDBJ databases">
        <title>Genomic of Parafulvivirga corallium.</title>
        <authorList>
            <person name="Wang G."/>
        </authorList>
    </citation>
    <scope>NUCLEOTIDE SEQUENCE</scope>
    <source>
        <strain evidence="7">BMA10</strain>
    </source>
</reference>
<dbReference type="PANTHER" id="PTHR30341">
    <property type="entry name" value="SODIUM ION/PROTON ANTIPORTER NHAA-RELATED"/>
    <property type="match status" value="1"/>
</dbReference>
<dbReference type="InterPro" id="IPR023171">
    <property type="entry name" value="Na/H_antiporter_dom_sf"/>
</dbReference>
<dbReference type="Pfam" id="PF06965">
    <property type="entry name" value="Na_H_antiport_1"/>
    <property type="match status" value="1"/>
</dbReference>